<name>A0A7V5U377_9BACT</name>
<dbReference type="SUPFAM" id="SSF103039">
    <property type="entry name" value="CheC-like"/>
    <property type="match status" value="1"/>
</dbReference>
<dbReference type="CDD" id="cd17906">
    <property type="entry name" value="CheX"/>
    <property type="match status" value="1"/>
</dbReference>
<evidence type="ECO:0000259" key="2">
    <source>
        <dbReference type="Pfam" id="PF13690"/>
    </source>
</evidence>
<dbReference type="EMBL" id="DROK01000259">
    <property type="protein sequence ID" value="HHI97920.1"/>
    <property type="molecule type" value="Genomic_DNA"/>
</dbReference>
<dbReference type="PANTHER" id="PTHR39452:SF1">
    <property type="entry name" value="CHEY-P PHOSPHATASE CHEX"/>
    <property type="match status" value="1"/>
</dbReference>
<dbReference type="PANTHER" id="PTHR39452">
    <property type="entry name" value="CHEY-P PHOSPHATASE CHEX"/>
    <property type="match status" value="1"/>
</dbReference>
<keyword evidence="1" id="KW-0145">Chemotaxis</keyword>
<accession>A0A7V5U377</accession>
<gene>
    <name evidence="3" type="ORF">ENJ96_08730</name>
</gene>
<dbReference type="Pfam" id="PF13690">
    <property type="entry name" value="CheX"/>
    <property type="match status" value="1"/>
</dbReference>
<dbReference type="AlphaFoldDB" id="A0A7V5U377"/>
<protein>
    <submittedName>
        <fullName evidence="3">Chemotaxis protein CheX</fullName>
    </submittedName>
</protein>
<dbReference type="InterPro" id="IPR028976">
    <property type="entry name" value="CheC-like_sf"/>
</dbReference>
<organism evidence="3">
    <name type="scientific">Thermodesulfatator atlanticus</name>
    <dbReference type="NCBI Taxonomy" id="501497"/>
    <lineage>
        <taxon>Bacteria</taxon>
        <taxon>Pseudomonadati</taxon>
        <taxon>Thermodesulfobacteriota</taxon>
        <taxon>Thermodesulfobacteria</taxon>
        <taxon>Thermodesulfobacteriales</taxon>
        <taxon>Thermodesulfatatoraceae</taxon>
        <taxon>Thermodesulfatator</taxon>
    </lineage>
</organism>
<dbReference type="Gene3D" id="3.40.1550.10">
    <property type="entry name" value="CheC-like"/>
    <property type="match status" value="1"/>
</dbReference>
<evidence type="ECO:0000256" key="1">
    <source>
        <dbReference type="ARBA" id="ARBA00022500"/>
    </source>
</evidence>
<dbReference type="Proteomes" id="UP000886101">
    <property type="component" value="Unassembled WGS sequence"/>
</dbReference>
<reference evidence="3" key="1">
    <citation type="journal article" date="2020" name="mSystems">
        <title>Genome- and Community-Level Interaction Insights into Carbon Utilization and Element Cycling Functions of Hydrothermarchaeota in Hydrothermal Sediment.</title>
        <authorList>
            <person name="Zhou Z."/>
            <person name="Liu Y."/>
            <person name="Xu W."/>
            <person name="Pan J."/>
            <person name="Luo Z.H."/>
            <person name="Li M."/>
        </authorList>
    </citation>
    <scope>NUCLEOTIDE SEQUENCE [LARGE SCALE GENOMIC DNA]</scope>
    <source>
        <strain evidence="3">HyVt-533</strain>
    </source>
</reference>
<dbReference type="InterPro" id="IPR038756">
    <property type="entry name" value="CheX-like"/>
</dbReference>
<comment type="caution">
    <text evidence="3">The sequence shown here is derived from an EMBL/GenBank/DDBJ whole genome shotgun (WGS) entry which is preliminary data.</text>
</comment>
<dbReference type="InterPro" id="IPR028051">
    <property type="entry name" value="CheX-like_dom"/>
</dbReference>
<feature type="domain" description="Chemotaxis phosphatase CheX-like" evidence="2">
    <location>
        <begin position="41"/>
        <end position="139"/>
    </location>
</feature>
<sequence>MSTVLEALVSSVKEVIKTYTGLEPEVGKPFVRTEPKALGDVSAVNGLAGSGFTGMLTVTFSEDCLFKILAVLFGSAPKELNEEVGDAAGELANQICGAFRRRFEEQGISLQAAVPVIVTGKGHSITPLCTSQRMAVPFKVDGAQMVVELCLDKKKNNG</sequence>
<evidence type="ECO:0000313" key="3">
    <source>
        <dbReference type="EMBL" id="HHI97920.1"/>
    </source>
</evidence>
<dbReference type="GO" id="GO:0006935">
    <property type="term" value="P:chemotaxis"/>
    <property type="evidence" value="ECO:0007669"/>
    <property type="project" value="UniProtKB-KW"/>
</dbReference>
<proteinExistence type="predicted"/>